<dbReference type="RefSeq" id="WP_203677830.1">
    <property type="nucleotide sequence ID" value="NZ_BOMW01000016.1"/>
</dbReference>
<feature type="region of interest" description="Disordered" evidence="1">
    <location>
        <begin position="272"/>
        <end position="296"/>
    </location>
</feature>
<feature type="region of interest" description="Disordered" evidence="1">
    <location>
        <begin position="442"/>
        <end position="461"/>
    </location>
</feature>
<keyword evidence="2" id="KW-0472">Membrane</keyword>
<feature type="region of interest" description="Disordered" evidence="1">
    <location>
        <begin position="625"/>
        <end position="652"/>
    </location>
</feature>
<evidence type="ECO:0000313" key="4">
    <source>
        <dbReference type="Proteomes" id="UP000629619"/>
    </source>
</evidence>
<feature type="transmembrane region" description="Helical" evidence="2">
    <location>
        <begin position="149"/>
        <end position="169"/>
    </location>
</feature>
<keyword evidence="2" id="KW-0812">Transmembrane</keyword>
<feature type="transmembrane region" description="Helical" evidence="2">
    <location>
        <begin position="123"/>
        <end position="143"/>
    </location>
</feature>
<evidence type="ECO:0000313" key="3">
    <source>
        <dbReference type="EMBL" id="GIF04135.1"/>
    </source>
</evidence>
<organism evidence="3 4">
    <name type="scientific">Actinoplanes siamensis</name>
    <dbReference type="NCBI Taxonomy" id="1223317"/>
    <lineage>
        <taxon>Bacteria</taxon>
        <taxon>Bacillati</taxon>
        <taxon>Actinomycetota</taxon>
        <taxon>Actinomycetes</taxon>
        <taxon>Micromonosporales</taxon>
        <taxon>Micromonosporaceae</taxon>
        <taxon>Actinoplanes</taxon>
    </lineage>
</organism>
<comment type="caution">
    <text evidence="3">The sequence shown here is derived from an EMBL/GenBank/DDBJ whole genome shotgun (WGS) entry which is preliminary data.</text>
</comment>
<protein>
    <submittedName>
        <fullName evidence="3">Uncharacterized protein</fullName>
    </submittedName>
</protein>
<evidence type="ECO:0000256" key="1">
    <source>
        <dbReference type="SAM" id="MobiDB-lite"/>
    </source>
</evidence>
<keyword evidence="2" id="KW-1133">Transmembrane helix</keyword>
<feature type="compositionally biased region" description="Low complexity" evidence="1">
    <location>
        <begin position="274"/>
        <end position="296"/>
    </location>
</feature>
<dbReference type="EMBL" id="BOMW01000016">
    <property type="protein sequence ID" value="GIF04135.1"/>
    <property type="molecule type" value="Genomic_DNA"/>
</dbReference>
<feature type="transmembrane region" description="Helical" evidence="2">
    <location>
        <begin position="15"/>
        <end position="37"/>
    </location>
</feature>
<gene>
    <name evidence="3" type="ORF">Asi03nite_16730</name>
</gene>
<sequence>MTQLNRQLSGFWQDYAALLLLSAGLLGVALLIGFAIWAKRTRKPLRPIALSFSMNLALLLNAEGMWVIATDQLHLPKVFAVLVFAVFEICFLTATSLAAEQYRRTTVYGPDGEILTPGHPGSMLYIAALIAAVSGIIVASNAVTGTEKLLRLAVPCVIFLMWWAALTAAGQRVRRGRFAYSPRRLAERWGWLIPDDDPDLVRMAAERQMRRMVVNHHRVSAGRWPRAWWRSRLLKDARTAGDPVVDDVVEQLARIQRVMDLLVPASARPAGAMPVPAARTPGTPAGAEPAGTEAGQAGTEAIAAPAAGTAEVEPATEPAGPPARPVQPVQFTPPATPTAPAEPEEAGPVRPTVARLAALVNSAPDAPSLGERLAAAVTPEEMLGMPAPSPAGADAPAEFPAPLRPTGDLPAGAVPAVLGPIPVSAAPRPFVANAPIPPVPAATNGAGGHTAENGNNGANGAPAVPSWAATPTGAQRAVNIVGSPWWRLAVERLSRLVANEINADNLPEMTYQRVAELARTLAPRVADLGEGVVRSFVNDYVREMNGEPGDTTYPWRDLLPEPVAAPVGSAAWMAAIEELRSALVEEMEGSDETDPRELAMTLAPSVPRLDDATVREFVSDYLAALGGQPSGNDQPWQHLLPRPQGGRGPSDEEILDQFGPQLHEHLRTNGKLTRYRVTAVTGIKSPTRADRIKTIIEDQAAESTPA</sequence>
<reference evidence="3" key="1">
    <citation type="submission" date="2021-01" db="EMBL/GenBank/DDBJ databases">
        <title>Whole genome shotgun sequence of Actinoplanes siamensis NBRC 109076.</title>
        <authorList>
            <person name="Komaki H."/>
            <person name="Tamura T."/>
        </authorList>
    </citation>
    <scope>NUCLEOTIDE SEQUENCE</scope>
    <source>
        <strain evidence="3">NBRC 109076</strain>
    </source>
</reference>
<dbReference type="AlphaFoldDB" id="A0A919TJ24"/>
<name>A0A919TJ24_9ACTN</name>
<dbReference type="Proteomes" id="UP000629619">
    <property type="component" value="Unassembled WGS sequence"/>
</dbReference>
<keyword evidence="4" id="KW-1185">Reference proteome</keyword>
<accession>A0A919TJ24</accession>
<proteinExistence type="predicted"/>
<evidence type="ECO:0000256" key="2">
    <source>
        <dbReference type="SAM" id="Phobius"/>
    </source>
</evidence>
<feature type="transmembrane region" description="Helical" evidence="2">
    <location>
        <begin position="75"/>
        <end position="94"/>
    </location>
</feature>